<name>X0XNS4_9ZZZZ</name>
<proteinExistence type="predicted"/>
<feature type="non-terminal residue" evidence="1">
    <location>
        <position position="117"/>
    </location>
</feature>
<dbReference type="Pfam" id="PF16510">
    <property type="entry name" value="P22_portal"/>
    <property type="match status" value="1"/>
</dbReference>
<sequence>AEDANLDGMRILQNVSWMPLDEEEQFLEEAKAAEVDPALIDIVKMPRQMYRSKMVAGSTDLEDSLIRVGAFTFQAVTGFEDESAEDRIKWRGLTYDMLDPQRMVNKTISQMIYFLSL</sequence>
<organism evidence="1">
    <name type="scientific">marine sediment metagenome</name>
    <dbReference type="NCBI Taxonomy" id="412755"/>
    <lineage>
        <taxon>unclassified sequences</taxon>
        <taxon>metagenomes</taxon>
        <taxon>ecological metagenomes</taxon>
    </lineage>
</organism>
<dbReference type="EMBL" id="BARS01058030">
    <property type="protein sequence ID" value="GAG44829.1"/>
    <property type="molecule type" value="Genomic_DNA"/>
</dbReference>
<gene>
    <name evidence="1" type="ORF">S01H1_84824</name>
</gene>
<accession>X0XNS4</accession>
<reference evidence="1" key="1">
    <citation type="journal article" date="2014" name="Front. Microbiol.">
        <title>High frequency of phylogenetically diverse reductive dehalogenase-homologous genes in deep subseafloor sedimentary metagenomes.</title>
        <authorList>
            <person name="Kawai M."/>
            <person name="Futagami T."/>
            <person name="Toyoda A."/>
            <person name="Takaki Y."/>
            <person name="Nishi S."/>
            <person name="Hori S."/>
            <person name="Arai W."/>
            <person name="Tsubouchi T."/>
            <person name="Morono Y."/>
            <person name="Uchiyama I."/>
            <person name="Ito T."/>
            <person name="Fujiyama A."/>
            <person name="Inagaki F."/>
            <person name="Takami H."/>
        </authorList>
    </citation>
    <scope>NUCLEOTIDE SEQUENCE</scope>
    <source>
        <strain evidence="1">Expedition CK06-06</strain>
    </source>
</reference>
<protein>
    <submittedName>
        <fullName evidence="1">Uncharacterized protein</fullName>
    </submittedName>
</protein>
<feature type="non-terminal residue" evidence="1">
    <location>
        <position position="1"/>
    </location>
</feature>
<dbReference type="InterPro" id="IPR032427">
    <property type="entry name" value="P22_portal"/>
</dbReference>
<comment type="caution">
    <text evidence="1">The sequence shown here is derived from an EMBL/GenBank/DDBJ whole genome shotgun (WGS) entry which is preliminary data.</text>
</comment>
<evidence type="ECO:0000313" key="1">
    <source>
        <dbReference type="EMBL" id="GAG44829.1"/>
    </source>
</evidence>
<dbReference type="AlphaFoldDB" id="X0XNS4"/>